<feature type="region of interest" description="Disordered" evidence="1">
    <location>
        <begin position="1"/>
        <end position="55"/>
    </location>
</feature>
<feature type="compositionally biased region" description="Polar residues" evidence="1">
    <location>
        <begin position="1"/>
        <end position="17"/>
    </location>
</feature>
<dbReference type="AlphaFoldDB" id="A0A812Q4C5"/>
<evidence type="ECO:0000313" key="2">
    <source>
        <dbReference type="EMBL" id="CAE7373908.1"/>
    </source>
</evidence>
<feature type="non-terminal residue" evidence="2">
    <location>
        <position position="161"/>
    </location>
</feature>
<dbReference type="EMBL" id="CAJNJA010016076">
    <property type="protein sequence ID" value="CAE7373908.1"/>
    <property type="molecule type" value="Genomic_DNA"/>
</dbReference>
<sequence length="161" mass="17906">APTPNNCKIQPQLQNLPRFQPPDFEGEDGQLPRPDSPCSTPRESGHSDQLEDCGPFSPDTFVEYRSRSSGQWILAKVENFNADTQTYRLDVQPYAPADRVRARRRGLPKRQQLLGKCGRIRVIRDSRSAERAASLASCASETCHTSLCRPELANGQEPVAA</sequence>
<dbReference type="OrthoDB" id="422618at2759"/>
<reference evidence="2" key="1">
    <citation type="submission" date="2021-02" db="EMBL/GenBank/DDBJ databases">
        <authorList>
            <person name="Dougan E. K."/>
            <person name="Rhodes N."/>
            <person name="Thang M."/>
            <person name="Chan C."/>
        </authorList>
    </citation>
    <scope>NUCLEOTIDE SEQUENCE</scope>
</reference>
<protein>
    <submittedName>
        <fullName evidence="2">SULTR2 protein</fullName>
    </submittedName>
</protein>
<organism evidence="2 3">
    <name type="scientific">Symbiodinium necroappetens</name>
    <dbReference type="NCBI Taxonomy" id="1628268"/>
    <lineage>
        <taxon>Eukaryota</taxon>
        <taxon>Sar</taxon>
        <taxon>Alveolata</taxon>
        <taxon>Dinophyceae</taxon>
        <taxon>Suessiales</taxon>
        <taxon>Symbiodiniaceae</taxon>
        <taxon>Symbiodinium</taxon>
    </lineage>
</organism>
<accession>A0A812Q4C5</accession>
<gene>
    <name evidence="2" type="primary">SULTR2</name>
    <name evidence="2" type="ORF">SNEC2469_LOCUS10073</name>
</gene>
<name>A0A812Q4C5_9DINO</name>
<evidence type="ECO:0000313" key="3">
    <source>
        <dbReference type="Proteomes" id="UP000601435"/>
    </source>
</evidence>
<dbReference type="Proteomes" id="UP000601435">
    <property type="component" value="Unassembled WGS sequence"/>
</dbReference>
<evidence type="ECO:0000256" key="1">
    <source>
        <dbReference type="SAM" id="MobiDB-lite"/>
    </source>
</evidence>
<comment type="caution">
    <text evidence="2">The sequence shown here is derived from an EMBL/GenBank/DDBJ whole genome shotgun (WGS) entry which is preliminary data.</text>
</comment>
<keyword evidence="3" id="KW-1185">Reference proteome</keyword>
<proteinExistence type="predicted"/>